<evidence type="ECO:0000256" key="5">
    <source>
        <dbReference type="ARBA" id="ARBA00023136"/>
    </source>
</evidence>
<keyword evidence="10" id="KW-1185">Reference proteome</keyword>
<dbReference type="PANTHER" id="PTHR34296:SF2">
    <property type="entry name" value="ABC TRANSPORTER GUANOSINE-BINDING PROTEIN NUPN"/>
    <property type="match status" value="1"/>
</dbReference>
<evidence type="ECO:0000256" key="6">
    <source>
        <dbReference type="ARBA" id="ARBA00023288"/>
    </source>
</evidence>
<dbReference type="InterPro" id="IPR050957">
    <property type="entry name" value="BMP_lipoprotein"/>
</dbReference>
<dbReference type="SUPFAM" id="SSF53822">
    <property type="entry name" value="Periplasmic binding protein-like I"/>
    <property type="match status" value="1"/>
</dbReference>
<dbReference type="GO" id="GO:0005886">
    <property type="term" value="C:plasma membrane"/>
    <property type="evidence" value="ECO:0007669"/>
    <property type="project" value="UniProtKB-SubCell"/>
</dbReference>
<dbReference type="STRING" id="157838.AN964_14435"/>
<evidence type="ECO:0000256" key="7">
    <source>
        <dbReference type="SAM" id="SignalP"/>
    </source>
</evidence>
<protein>
    <recommendedName>
        <fullName evidence="8">ABC transporter substrate-binding protein PnrA-like domain-containing protein</fullName>
    </recommendedName>
</protein>
<dbReference type="CDD" id="cd06354">
    <property type="entry name" value="PBP1_PrnA-like"/>
    <property type="match status" value="1"/>
</dbReference>
<keyword evidence="5" id="KW-0472">Membrane</keyword>
<evidence type="ECO:0000259" key="8">
    <source>
        <dbReference type="Pfam" id="PF02608"/>
    </source>
</evidence>
<keyword evidence="4 7" id="KW-0732">Signal</keyword>
<dbReference type="PATRIC" id="fig|157838.3.peg.3211"/>
<feature type="signal peptide" evidence="7">
    <location>
        <begin position="1"/>
        <end position="21"/>
    </location>
</feature>
<dbReference type="RefSeq" id="WP_055740352.1">
    <property type="nucleotide sequence ID" value="NZ_JAAIWL010000003.1"/>
</dbReference>
<dbReference type="PROSITE" id="PS51257">
    <property type="entry name" value="PROKAR_LIPOPROTEIN"/>
    <property type="match status" value="1"/>
</dbReference>
<evidence type="ECO:0000256" key="2">
    <source>
        <dbReference type="ARBA" id="ARBA00008610"/>
    </source>
</evidence>
<feature type="chain" id="PRO_5006209296" description="ABC transporter substrate-binding protein PnrA-like domain-containing protein" evidence="7">
    <location>
        <begin position="22"/>
        <end position="356"/>
    </location>
</feature>
<dbReference type="Pfam" id="PF02608">
    <property type="entry name" value="Bmp"/>
    <property type="match status" value="1"/>
</dbReference>
<organism evidence="9 10">
    <name type="scientific">Heyndrickxia shackletonii</name>
    <dbReference type="NCBI Taxonomy" id="157838"/>
    <lineage>
        <taxon>Bacteria</taxon>
        <taxon>Bacillati</taxon>
        <taxon>Bacillota</taxon>
        <taxon>Bacilli</taxon>
        <taxon>Bacillales</taxon>
        <taxon>Bacillaceae</taxon>
        <taxon>Heyndrickxia</taxon>
    </lineage>
</organism>
<evidence type="ECO:0000313" key="10">
    <source>
        <dbReference type="Proteomes" id="UP000051888"/>
    </source>
</evidence>
<dbReference type="Gene3D" id="3.40.50.2300">
    <property type="match status" value="2"/>
</dbReference>
<name>A0A0Q3WTH9_9BACI</name>
<dbReference type="InterPro" id="IPR003760">
    <property type="entry name" value="PnrA-like"/>
</dbReference>
<evidence type="ECO:0000256" key="4">
    <source>
        <dbReference type="ARBA" id="ARBA00022729"/>
    </source>
</evidence>
<gene>
    <name evidence="9" type="ORF">AN964_14435</name>
</gene>
<dbReference type="AlphaFoldDB" id="A0A0Q3WTH9"/>
<feature type="domain" description="ABC transporter substrate-binding protein PnrA-like" evidence="8">
    <location>
        <begin position="40"/>
        <end position="351"/>
    </location>
</feature>
<proteinExistence type="inferred from homology"/>
<keyword evidence="3" id="KW-1003">Cell membrane</keyword>
<dbReference type="OrthoDB" id="9784230at2"/>
<evidence type="ECO:0000256" key="3">
    <source>
        <dbReference type="ARBA" id="ARBA00022475"/>
    </source>
</evidence>
<evidence type="ECO:0000256" key="1">
    <source>
        <dbReference type="ARBA" id="ARBA00004193"/>
    </source>
</evidence>
<dbReference type="Proteomes" id="UP000051888">
    <property type="component" value="Unassembled WGS sequence"/>
</dbReference>
<comment type="similarity">
    <text evidence="2">Belongs to the BMP lipoprotein family.</text>
</comment>
<dbReference type="EMBL" id="LJJC01000004">
    <property type="protein sequence ID" value="KQL54575.1"/>
    <property type="molecule type" value="Genomic_DNA"/>
</dbReference>
<sequence length="356" mass="38067">MKKRKIGIALSIVLAAGTLLGACGTSTKDGGKSGDDKKFTVAMVTDTGGVDDRSFNQSAWEGLQKFGSDNNLTKGTNGYNYIQSTSDADYVTNLNTAVRNHFNLVYGIGYKMQDAVTKVAKQRPNTEFAIVDSVITGQKNVASITFKENEGSFLVGVVAAMTTKTNKIGFIGGIESDLINKFAAGFQAGVKAVNPNAKVDIQWAGSFDDASKGQSIASAMYKSGADVIYHAAGNVGKGVFAEAKNIKKQDPNKNVWVIGVDRDQNDEGKVTVNGKEYNVTLTSMVKRVDLAVEDLSKKSMNGNFPGGKQIEYGLKDNAVGIAPSQENLSQDVLKAVDDWKQKIINGEVQVPLKPTK</sequence>
<dbReference type="InterPro" id="IPR028082">
    <property type="entry name" value="Peripla_BP_I"/>
</dbReference>
<reference evidence="9 10" key="1">
    <citation type="submission" date="2015-09" db="EMBL/GenBank/DDBJ databases">
        <title>Genome sequencing project for genomic taxonomy and phylogenomics of Bacillus-like bacteria.</title>
        <authorList>
            <person name="Liu B."/>
            <person name="Wang J."/>
            <person name="Zhu Y."/>
            <person name="Liu G."/>
            <person name="Chen Q."/>
            <person name="Chen Z."/>
            <person name="Lan J."/>
            <person name="Che J."/>
            <person name="Ge C."/>
            <person name="Shi H."/>
            <person name="Pan Z."/>
            <person name="Liu X."/>
        </authorList>
    </citation>
    <scope>NUCLEOTIDE SEQUENCE [LARGE SCALE GENOMIC DNA]</scope>
    <source>
        <strain evidence="9 10">LMG 18435</strain>
    </source>
</reference>
<evidence type="ECO:0000313" key="9">
    <source>
        <dbReference type="EMBL" id="KQL54575.1"/>
    </source>
</evidence>
<dbReference type="PANTHER" id="PTHR34296">
    <property type="entry name" value="TRANSCRIPTIONAL ACTIVATOR PROTEIN MED"/>
    <property type="match status" value="1"/>
</dbReference>
<comment type="subcellular location">
    <subcellularLocation>
        <location evidence="1">Cell membrane</location>
        <topology evidence="1">Lipid-anchor</topology>
    </subcellularLocation>
</comment>
<keyword evidence="6" id="KW-0449">Lipoprotein</keyword>
<accession>A0A0Q3WTH9</accession>
<comment type="caution">
    <text evidence="9">The sequence shown here is derived from an EMBL/GenBank/DDBJ whole genome shotgun (WGS) entry which is preliminary data.</text>
</comment>